<proteinExistence type="inferred from homology"/>
<dbReference type="Proteomes" id="UP000198599">
    <property type="component" value="Unassembled WGS sequence"/>
</dbReference>
<feature type="domain" description="Glycosyltransferase 2-like" evidence="6">
    <location>
        <begin position="6"/>
        <end position="87"/>
    </location>
</feature>
<dbReference type="InterPro" id="IPR001173">
    <property type="entry name" value="Glyco_trans_2-like"/>
</dbReference>
<dbReference type="InterPro" id="IPR029044">
    <property type="entry name" value="Nucleotide-diphossugar_trans"/>
</dbReference>
<dbReference type="AlphaFoldDB" id="A0A1I5DT84"/>
<evidence type="ECO:0000313" key="7">
    <source>
        <dbReference type="EMBL" id="SFO01971.1"/>
    </source>
</evidence>
<evidence type="ECO:0000256" key="4">
    <source>
        <dbReference type="ARBA" id="ARBA00022679"/>
    </source>
</evidence>
<sequence>MTDPVSVIVPARNEAETIRKVVSILLGMADVGEVVVIDNGSTDDTAAQADAAGARVVSETRVGMGHAVRAGIMAAKYDWVMKVDADLDKFDTDLFARMPAARGPGIGLVKGAWHDPGDNMPMTRLLVMPAICLMFPGLGHLRAPNSGLYLFNKSLIAPDALVDDYAVDLDVMLRVHAAGAKVVEVDIGRIEHDVRDVPHYNAMAEMLLKFFLSRQNRRLTTEMVVMAQDGAEVIRHALGTIAAKAVAGGRVTIFLASDQGPDGQVLRKVLSPYPTVRVLPLAAANTFAPGANATGLRVLAPFPQADKTEVLVTAIGVHDAARDIASELLLMPVQQGDRVIAGFRPDTATENEDGLAIKREALYHLDGKVQESTPPPREVFQSYGSLPEALKPLFHSTAKRPSAG</sequence>
<dbReference type="Gene3D" id="3.90.550.10">
    <property type="entry name" value="Spore Coat Polysaccharide Biosynthesis Protein SpsA, Chain A"/>
    <property type="match status" value="1"/>
</dbReference>
<evidence type="ECO:0000256" key="1">
    <source>
        <dbReference type="ARBA" id="ARBA00001946"/>
    </source>
</evidence>
<evidence type="ECO:0000256" key="2">
    <source>
        <dbReference type="ARBA" id="ARBA00006739"/>
    </source>
</evidence>
<keyword evidence="8" id="KW-1185">Reference proteome</keyword>
<dbReference type="RefSeq" id="WP_092839429.1">
    <property type="nucleotide sequence ID" value="NZ_FOVP01000013.1"/>
</dbReference>
<dbReference type="PANTHER" id="PTHR48090">
    <property type="entry name" value="UNDECAPRENYL-PHOSPHATE 4-DEOXY-4-FORMAMIDO-L-ARABINOSE TRANSFERASE-RELATED"/>
    <property type="match status" value="1"/>
</dbReference>
<evidence type="ECO:0000256" key="3">
    <source>
        <dbReference type="ARBA" id="ARBA00022676"/>
    </source>
</evidence>
<accession>A0A1I5DT84</accession>
<reference evidence="8" key="1">
    <citation type="submission" date="2016-10" db="EMBL/GenBank/DDBJ databases">
        <authorList>
            <person name="Varghese N."/>
            <person name="Submissions S."/>
        </authorList>
    </citation>
    <scope>NUCLEOTIDE SEQUENCE [LARGE SCALE GENOMIC DNA]</scope>
    <source>
        <strain evidence="8">DSM 28463</strain>
    </source>
</reference>
<evidence type="ECO:0000259" key="6">
    <source>
        <dbReference type="Pfam" id="PF00535"/>
    </source>
</evidence>
<dbReference type="InterPro" id="IPR050256">
    <property type="entry name" value="Glycosyltransferase_2"/>
</dbReference>
<evidence type="ECO:0000313" key="8">
    <source>
        <dbReference type="Proteomes" id="UP000198599"/>
    </source>
</evidence>
<dbReference type="PANTHER" id="PTHR48090:SF10">
    <property type="entry name" value="GLUCOSYL-3-PHOSPHOGLYCERATE SYNTHASE"/>
    <property type="match status" value="1"/>
</dbReference>
<dbReference type="Pfam" id="PF00535">
    <property type="entry name" value="Glycos_transf_2"/>
    <property type="match status" value="1"/>
</dbReference>
<evidence type="ECO:0000256" key="5">
    <source>
        <dbReference type="ARBA" id="ARBA00022842"/>
    </source>
</evidence>
<keyword evidence="5" id="KW-0460">Magnesium</keyword>
<dbReference type="OrthoDB" id="9815923at2"/>
<dbReference type="EMBL" id="FOVP01000013">
    <property type="protein sequence ID" value="SFO01971.1"/>
    <property type="molecule type" value="Genomic_DNA"/>
</dbReference>
<gene>
    <name evidence="7" type="ORF">SAMN04487859_11380</name>
</gene>
<dbReference type="STRING" id="1005928.SAMN04487859_11380"/>
<comment type="cofactor">
    <cofactor evidence="1">
        <name>Mg(2+)</name>
        <dbReference type="ChEBI" id="CHEBI:18420"/>
    </cofactor>
</comment>
<name>A0A1I5DT84_9RHOB</name>
<organism evidence="7 8">
    <name type="scientific">Roseovarius lutimaris</name>
    <dbReference type="NCBI Taxonomy" id="1005928"/>
    <lineage>
        <taxon>Bacteria</taxon>
        <taxon>Pseudomonadati</taxon>
        <taxon>Pseudomonadota</taxon>
        <taxon>Alphaproteobacteria</taxon>
        <taxon>Rhodobacterales</taxon>
        <taxon>Roseobacteraceae</taxon>
        <taxon>Roseovarius</taxon>
    </lineage>
</organism>
<dbReference type="SUPFAM" id="SSF53448">
    <property type="entry name" value="Nucleotide-diphospho-sugar transferases"/>
    <property type="match status" value="1"/>
</dbReference>
<keyword evidence="4 7" id="KW-0808">Transferase</keyword>
<protein>
    <submittedName>
        <fullName evidence="7">Glycosyl transferase family 2</fullName>
    </submittedName>
</protein>
<keyword evidence="3" id="KW-0328">Glycosyltransferase</keyword>
<dbReference type="GO" id="GO:0016757">
    <property type="term" value="F:glycosyltransferase activity"/>
    <property type="evidence" value="ECO:0007669"/>
    <property type="project" value="UniProtKB-KW"/>
</dbReference>
<comment type="similarity">
    <text evidence="2">Belongs to the glycosyltransferase 2 family.</text>
</comment>